<evidence type="ECO:0000259" key="4">
    <source>
        <dbReference type="Pfam" id="PF00294"/>
    </source>
</evidence>
<dbReference type="Gene3D" id="3.40.1190.20">
    <property type="match status" value="1"/>
</dbReference>
<dbReference type="AlphaFoldDB" id="A0A921NWE1"/>
<dbReference type="Pfam" id="PF00294">
    <property type="entry name" value="PfkB"/>
    <property type="match status" value="2"/>
</dbReference>
<feature type="domain" description="Carbohydrate kinase PfkB" evidence="4">
    <location>
        <begin position="253"/>
        <end position="310"/>
    </location>
</feature>
<dbReference type="Proteomes" id="UP000717981">
    <property type="component" value="Unassembled WGS sequence"/>
</dbReference>
<feature type="domain" description="Carbohydrate kinase PfkB" evidence="4">
    <location>
        <begin position="3"/>
        <end position="220"/>
    </location>
</feature>
<dbReference type="PANTHER" id="PTHR43320:SF2">
    <property type="entry name" value="2-DEHYDRO-3-DEOXYGLUCONOKINASE_2-DEHYDRO-3-DEOXYGALACTONOKINASE"/>
    <property type="match status" value="1"/>
</dbReference>
<dbReference type="OrthoDB" id="9795789at2"/>
<evidence type="ECO:0000313" key="5">
    <source>
        <dbReference type="EMBL" id="KAF1689420.1"/>
    </source>
</evidence>
<dbReference type="EMBL" id="PDWK01000021">
    <property type="protein sequence ID" value="KAF1689420.1"/>
    <property type="molecule type" value="Genomic_DNA"/>
</dbReference>
<dbReference type="CDD" id="cd01166">
    <property type="entry name" value="KdgK"/>
    <property type="match status" value="1"/>
</dbReference>
<dbReference type="SUPFAM" id="SSF53613">
    <property type="entry name" value="Ribokinase-like"/>
    <property type="match status" value="1"/>
</dbReference>
<evidence type="ECO:0000256" key="2">
    <source>
        <dbReference type="ARBA" id="ARBA00022679"/>
    </source>
</evidence>
<evidence type="ECO:0000256" key="3">
    <source>
        <dbReference type="ARBA" id="ARBA00022777"/>
    </source>
</evidence>
<protein>
    <submittedName>
        <fullName evidence="5">2-keto-3-deoxygluconate kinase</fullName>
    </submittedName>
</protein>
<comment type="caution">
    <text evidence="5">The sequence shown here is derived from an EMBL/GenBank/DDBJ whole genome shotgun (WGS) entry which is preliminary data.</text>
</comment>
<keyword evidence="2" id="KW-0808">Transferase</keyword>
<sequence length="339" mass="35310">MSARVVCFGELLLRLSAPGREKLLQRPQLEVCVGGAEANVGVSLARFGHHVAMVSTVADNALGEAVAGELRRHGLDTAGVRKVPGRMGLYFLAPGAAQRPAEVLYDRAGSAFALAAADAYDWPGLLAGADWLHLSGVTPALGANTAAAALAAARAARAAGVKVSFDGNFRPSLWQAWNGDAPTILRGLMGQADVLFADHRDMGVVLGGQYPQAEALERVRAAAADAFAAFPHLRWMACTLRTPRNVDHHALAGVLVGRDGAVALAPALEVGPIVDRIGGGDAFAAGVLHGLIRGWAPERTIRFGLAAGCLKHAIPGDFSLASEAEVEALMGEGRFDVKR</sequence>
<comment type="similarity">
    <text evidence="1">Belongs to the carbohydrate kinase PfkB family.</text>
</comment>
<reference evidence="5" key="1">
    <citation type="submission" date="2017-10" db="EMBL/GenBank/DDBJ databases">
        <title>Whole genome sequencing of members of genus Pseudoxanthomonas.</title>
        <authorList>
            <person name="Kumar S."/>
            <person name="Bansal K."/>
            <person name="Kaur A."/>
            <person name="Patil P."/>
            <person name="Sharma S."/>
            <person name="Patil P.B."/>
        </authorList>
    </citation>
    <scope>NUCLEOTIDE SEQUENCE</scope>
    <source>
        <strain evidence="5">DSM 22914</strain>
    </source>
</reference>
<gene>
    <name evidence="5" type="ORF">CR938_05825</name>
</gene>
<dbReference type="GO" id="GO:0016301">
    <property type="term" value="F:kinase activity"/>
    <property type="evidence" value="ECO:0007669"/>
    <property type="project" value="UniProtKB-KW"/>
</dbReference>
<accession>A0A921NWE1</accession>
<keyword evidence="3 5" id="KW-0418">Kinase</keyword>
<dbReference type="InterPro" id="IPR011611">
    <property type="entry name" value="PfkB_dom"/>
</dbReference>
<evidence type="ECO:0000256" key="1">
    <source>
        <dbReference type="ARBA" id="ARBA00010688"/>
    </source>
</evidence>
<dbReference type="PANTHER" id="PTHR43320">
    <property type="entry name" value="SUGAR KINASE"/>
    <property type="match status" value="1"/>
</dbReference>
<evidence type="ECO:0000313" key="6">
    <source>
        <dbReference type="Proteomes" id="UP000717981"/>
    </source>
</evidence>
<dbReference type="InterPro" id="IPR052700">
    <property type="entry name" value="Carb_kinase_PfkB-like"/>
</dbReference>
<organism evidence="5 6">
    <name type="scientific">Pseudoxanthomonas taiwanensis</name>
    <dbReference type="NCBI Taxonomy" id="176598"/>
    <lineage>
        <taxon>Bacteria</taxon>
        <taxon>Pseudomonadati</taxon>
        <taxon>Pseudomonadota</taxon>
        <taxon>Gammaproteobacteria</taxon>
        <taxon>Lysobacterales</taxon>
        <taxon>Lysobacteraceae</taxon>
        <taxon>Pseudoxanthomonas</taxon>
    </lineage>
</organism>
<dbReference type="RefSeq" id="WP_162124094.1">
    <property type="nucleotide sequence ID" value="NZ_PDWK01000021.1"/>
</dbReference>
<proteinExistence type="inferred from homology"/>
<keyword evidence="6" id="KW-1185">Reference proteome</keyword>
<dbReference type="InterPro" id="IPR029056">
    <property type="entry name" value="Ribokinase-like"/>
</dbReference>
<name>A0A921NWE1_9GAMM</name>